<dbReference type="InterPro" id="IPR055398">
    <property type="entry name" value="Rossmann-like_BshC"/>
</dbReference>
<reference evidence="5 6" key="1">
    <citation type="submission" date="2019-11" db="EMBL/GenBank/DDBJ databases">
        <title>Bacillus lacus genome.</title>
        <authorList>
            <person name="Allen C.J."/>
            <person name="Newman J.D."/>
        </authorList>
    </citation>
    <scope>NUCLEOTIDE SEQUENCE [LARGE SCALE GENOMIC DNA]</scope>
    <source>
        <strain evidence="5 6">KCTC 33946</strain>
    </source>
</reference>
<accession>A0A7X2LYN5</accession>
<dbReference type="InterPro" id="IPR055399">
    <property type="entry name" value="CC_BshC"/>
</dbReference>
<dbReference type="RefSeq" id="WP_154305956.1">
    <property type="nucleotide sequence ID" value="NZ_WKKI01000002.1"/>
</dbReference>
<comment type="caution">
    <text evidence="5">The sequence shown here is derived from an EMBL/GenBank/DDBJ whole genome shotgun (WGS) entry which is preliminary data.</text>
</comment>
<dbReference type="Proteomes" id="UP000448867">
    <property type="component" value="Unassembled WGS sequence"/>
</dbReference>
<evidence type="ECO:0000256" key="2">
    <source>
        <dbReference type="HAMAP-Rule" id="MF_01867"/>
    </source>
</evidence>
<evidence type="ECO:0000313" key="6">
    <source>
        <dbReference type="Proteomes" id="UP000448867"/>
    </source>
</evidence>
<evidence type="ECO:0000256" key="1">
    <source>
        <dbReference type="ARBA" id="ARBA00022598"/>
    </source>
</evidence>
<feature type="domain" description="Bacillithiol biosynthesis BshC C-terminal coiled-coil" evidence="4">
    <location>
        <begin position="382"/>
        <end position="539"/>
    </location>
</feature>
<name>A0A7X2LYN5_9BACI</name>
<dbReference type="InterPro" id="IPR011199">
    <property type="entry name" value="Bacillithiol_biosynth_BshC"/>
</dbReference>
<keyword evidence="6" id="KW-1185">Reference proteome</keyword>
<dbReference type="GO" id="GO:0016874">
    <property type="term" value="F:ligase activity"/>
    <property type="evidence" value="ECO:0007669"/>
    <property type="project" value="UniProtKB-UniRule"/>
</dbReference>
<dbReference type="HAMAP" id="MF_01867">
    <property type="entry name" value="BshC"/>
    <property type="match status" value="1"/>
</dbReference>
<evidence type="ECO:0000313" key="5">
    <source>
        <dbReference type="EMBL" id="MRX70819.1"/>
    </source>
</evidence>
<keyword evidence="1 2" id="KW-0436">Ligase</keyword>
<evidence type="ECO:0000259" key="3">
    <source>
        <dbReference type="Pfam" id="PF10079"/>
    </source>
</evidence>
<evidence type="ECO:0000259" key="4">
    <source>
        <dbReference type="Pfam" id="PF24850"/>
    </source>
</evidence>
<comment type="similarity">
    <text evidence="2">Belongs to the BshC family.</text>
</comment>
<sequence>METFELTLHSKNRLISDLFAGELHTENFFDYNILNKDVYRQRAAELKEKEIDRSSLVSYLRSYHKRFNSPAAMKNIEKLSEADSVTVIAGQQAGLLTGPLYTIHKILSVIVFAKQQEQELNIPVVPVFWVAGEDHDFAEVNHVFVQKEKRIKKKAVSSRILTKTPVSSLTIDQKDCQKWIEEVFESFGETQYTEQLLQTVRHHLSKSETYTQFFEELIMDLFRHEGLIILNSADPQLRKLEKQWFQQIIKQSSSIAEALREQQNMMREQGYSPILEIPEGSASIFYHIGGERFLLQENNGVFEAGDTGQSFTTEELLKEAEEHPELFSNNVVSRPLMQEFLFPTLAFFAGPGEFTYWSELKGVFREAGMKMPPVLPRKSFSFLERSVETDINELGLQLSEVFDDGIEVLREGWLAGKKKCDISDLTENAKMEIETIHKKLREEALIVDKSLQPMLLKNKAFIDAQLDFLASNVEKQFLLQNEFSLNKFRRIETSLVPLGQPQERIWNIYYYFNKYGPDFLDNLMKLSYSFNNKHNIVRL</sequence>
<dbReference type="Pfam" id="PF24850">
    <property type="entry name" value="CC_BshC"/>
    <property type="match status" value="1"/>
</dbReference>
<organism evidence="5 6">
    <name type="scientific">Metabacillus lacus</name>
    <dbReference type="NCBI Taxonomy" id="1983721"/>
    <lineage>
        <taxon>Bacteria</taxon>
        <taxon>Bacillati</taxon>
        <taxon>Bacillota</taxon>
        <taxon>Bacilli</taxon>
        <taxon>Bacillales</taxon>
        <taxon>Bacillaceae</taxon>
        <taxon>Metabacillus</taxon>
    </lineage>
</organism>
<dbReference type="EMBL" id="WKKI01000002">
    <property type="protein sequence ID" value="MRX70819.1"/>
    <property type="molecule type" value="Genomic_DNA"/>
</dbReference>
<dbReference type="NCBIfam" id="TIGR03998">
    <property type="entry name" value="thiol_BshC"/>
    <property type="match status" value="1"/>
</dbReference>
<protein>
    <recommendedName>
        <fullName evidence="2">Putative cysteine ligase BshC</fullName>
        <ecNumber evidence="2">6.-.-.-</ecNumber>
    </recommendedName>
</protein>
<dbReference type="Pfam" id="PF10079">
    <property type="entry name" value="Rossmann-like_BshC"/>
    <property type="match status" value="1"/>
</dbReference>
<dbReference type="AlphaFoldDB" id="A0A7X2LYN5"/>
<dbReference type="OrthoDB" id="9765151at2"/>
<dbReference type="PIRSF" id="PIRSF012535">
    <property type="entry name" value="UCP012535"/>
    <property type="match status" value="1"/>
</dbReference>
<feature type="domain" description="Bacillithiol biosynthesis BshC N-terminal Rossmann-like" evidence="3">
    <location>
        <begin position="1"/>
        <end position="377"/>
    </location>
</feature>
<dbReference type="EC" id="6.-.-.-" evidence="2"/>
<comment type="function">
    <text evidence="2">Involved in bacillithiol (BSH) biosynthesis. May catalyze the last step of the pathway, the addition of cysteine to glucosamine malate (GlcN-Mal) to generate BSH.</text>
</comment>
<gene>
    <name evidence="2 5" type="primary">bshC</name>
    <name evidence="5" type="ORF">GJU40_01390</name>
</gene>
<proteinExistence type="inferred from homology"/>